<feature type="domain" description="Sulfotransferase" evidence="4">
    <location>
        <begin position="89"/>
        <end position="159"/>
    </location>
</feature>
<keyword evidence="6" id="KW-1185">Reference proteome</keyword>
<gene>
    <name evidence="5" type="ORF">JD844_001655</name>
</gene>
<dbReference type="Proteomes" id="UP000826234">
    <property type="component" value="Unassembled WGS sequence"/>
</dbReference>
<dbReference type="Gene3D" id="3.40.50.300">
    <property type="entry name" value="P-loop containing nucleotide triphosphate hydrolases"/>
    <property type="match status" value="1"/>
</dbReference>
<comment type="similarity">
    <text evidence="1 3">Belongs to the sulfotransferase 1 family.</text>
</comment>
<reference evidence="5 6" key="1">
    <citation type="journal article" date="2022" name="Gigascience">
        <title>A chromosome-level genome assembly and annotation of the desert horned lizard, Phrynosoma platyrhinos, provides insight into chromosomal rearrangements among reptiles.</title>
        <authorList>
            <person name="Koochekian N."/>
            <person name="Ascanio A."/>
            <person name="Farleigh K."/>
            <person name="Card D.C."/>
            <person name="Schield D.R."/>
            <person name="Castoe T.A."/>
            <person name="Jezkova T."/>
        </authorList>
    </citation>
    <scope>NUCLEOTIDE SEQUENCE [LARGE SCALE GENOMIC DNA]</scope>
    <source>
        <strain evidence="5">NK-2021</strain>
    </source>
</reference>
<evidence type="ECO:0000313" key="5">
    <source>
        <dbReference type="EMBL" id="KAH0626588.1"/>
    </source>
</evidence>
<evidence type="ECO:0000256" key="2">
    <source>
        <dbReference type="ARBA" id="ARBA00022679"/>
    </source>
</evidence>
<dbReference type="PANTHER" id="PTHR11783">
    <property type="entry name" value="SULFOTRANSFERASE SULT"/>
    <property type="match status" value="1"/>
</dbReference>
<protein>
    <recommendedName>
        <fullName evidence="3">Sulfotransferase</fullName>
        <ecNumber evidence="3">2.8.2.-</ecNumber>
    </recommendedName>
</protein>
<accession>A0ABQ7TBR6</accession>
<dbReference type="Pfam" id="PF00685">
    <property type="entry name" value="Sulfotransfer_1"/>
    <property type="match status" value="2"/>
</dbReference>
<comment type="caution">
    <text evidence="5">The sequence shown here is derived from an EMBL/GenBank/DDBJ whole genome shotgun (WGS) entry which is preliminary data.</text>
</comment>
<dbReference type="EC" id="2.8.2.-" evidence="3"/>
<organism evidence="5 6">
    <name type="scientific">Phrynosoma platyrhinos</name>
    <name type="common">Desert horned lizard</name>
    <dbReference type="NCBI Taxonomy" id="52577"/>
    <lineage>
        <taxon>Eukaryota</taxon>
        <taxon>Metazoa</taxon>
        <taxon>Chordata</taxon>
        <taxon>Craniata</taxon>
        <taxon>Vertebrata</taxon>
        <taxon>Euteleostomi</taxon>
        <taxon>Lepidosauria</taxon>
        <taxon>Squamata</taxon>
        <taxon>Bifurcata</taxon>
        <taxon>Unidentata</taxon>
        <taxon>Episquamata</taxon>
        <taxon>Toxicofera</taxon>
        <taxon>Iguania</taxon>
        <taxon>Phrynosomatidae</taxon>
        <taxon>Phrynosomatinae</taxon>
        <taxon>Phrynosoma</taxon>
    </lineage>
</organism>
<evidence type="ECO:0000259" key="4">
    <source>
        <dbReference type="Pfam" id="PF00685"/>
    </source>
</evidence>
<evidence type="ECO:0000256" key="3">
    <source>
        <dbReference type="RuleBase" id="RU361155"/>
    </source>
</evidence>
<feature type="domain" description="Sulfotransferase" evidence="4">
    <location>
        <begin position="1"/>
        <end position="42"/>
    </location>
</feature>
<dbReference type="InterPro" id="IPR000863">
    <property type="entry name" value="Sulfotransferase_dom"/>
</dbReference>
<evidence type="ECO:0000313" key="6">
    <source>
        <dbReference type="Proteomes" id="UP000826234"/>
    </source>
</evidence>
<keyword evidence="2 3" id="KW-0808">Transferase</keyword>
<proteinExistence type="inferred from homology"/>
<dbReference type="SUPFAM" id="SSF52540">
    <property type="entry name" value="P-loop containing nucleoside triphosphate hydrolases"/>
    <property type="match status" value="1"/>
</dbReference>
<evidence type="ECO:0000256" key="1">
    <source>
        <dbReference type="ARBA" id="ARBA00005771"/>
    </source>
</evidence>
<dbReference type="EMBL" id="JAIPUX010000521">
    <property type="protein sequence ID" value="KAH0626588.1"/>
    <property type="molecule type" value="Genomic_DNA"/>
</dbReference>
<name>A0ABQ7TBR6_PHRPL</name>
<sequence length="168" mass="19443">MIYLVRNAKDVAVSYYFFYQMAKVHPEPGTWNEFLEKFMAGDGYQVGVELAGETVASASDMMLGRSAAHPRPPCPPSERRGLFIADKQARDPQREIRKVMEFLEKPIDEQLVEKIMHYTSFKEMHQNHMTNYTSLPSTYMDHSISPFMRKGELAQYLKSMESRPVLLK</sequence>
<dbReference type="InterPro" id="IPR027417">
    <property type="entry name" value="P-loop_NTPase"/>
</dbReference>